<protein>
    <submittedName>
        <fullName evidence="2">Uncharacterized protein</fullName>
    </submittedName>
</protein>
<evidence type="ECO:0000313" key="2">
    <source>
        <dbReference type="EMBL" id="ERI83716.1"/>
    </source>
</evidence>
<feature type="region of interest" description="Disordered" evidence="1">
    <location>
        <begin position="20"/>
        <end position="40"/>
    </location>
</feature>
<sequence>LANRQRKAIEASRSFYDEERKAIDQQASSANSSRKSRHYP</sequence>
<proteinExistence type="predicted"/>
<dbReference type="HOGENOM" id="CLU_3300761_0_0_10"/>
<accession>U2DVC4</accession>
<comment type="caution">
    <text evidence="2">The sequence shown here is derived from an EMBL/GenBank/DDBJ whole genome shotgun (WGS) entry which is preliminary data.</text>
</comment>
<dbReference type="AlphaFoldDB" id="U2DVC4"/>
<organism evidence="2 3">
    <name type="scientific">Bacteroides pyogenes F0041</name>
    <dbReference type="NCBI Taxonomy" id="1321819"/>
    <lineage>
        <taxon>Bacteria</taxon>
        <taxon>Pseudomonadati</taxon>
        <taxon>Bacteroidota</taxon>
        <taxon>Bacteroidia</taxon>
        <taxon>Bacteroidales</taxon>
        <taxon>Bacteroidaceae</taxon>
        <taxon>Bacteroides</taxon>
    </lineage>
</organism>
<evidence type="ECO:0000256" key="1">
    <source>
        <dbReference type="SAM" id="MobiDB-lite"/>
    </source>
</evidence>
<name>U2DVC4_9BACE</name>
<evidence type="ECO:0000313" key="3">
    <source>
        <dbReference type="Proteomes" id="UP000016496"/>
    </source>
</evidence>
<gene>
    <name evidence="2" type="ORF">HMPREF1981_02621</name>
</gene>
<reference evidence="2 3" key="1">
    <citation type="submission" date="2013-08" db="EMBL/GenBank/DDBJ databases">
        <authorList>
            <person name="Weinstock G."/>
            <person name="Sodergren E."/>
            <person name="Wylie T."/>
            <person name="Fulton L."/>
            <person name="Fulton R."/>
            <person name="Fronick C."/>
            <person name="O'Laughlin M."/>
            <person name="Godfrey J."/>
            <person name="Miner T."/>
            <person name="Herter B."/>
            <person name="Appelbaum E."/>
            <person name="Cordes M."/>
            <person name="Lek S."/>
            <person name="Wollam A."/>
            <person name="Pepin K.H."/>
            <person name="Palsikar V.B."/>
            <person name="Mitreva M."/>
            <person name="Wilson R.K."/>
        </authorList>
    </citation>
    <scope>NUCLEOTIDE SEQUENCE [LARGE SCALE GENOMIC DNA]</scope>
    <source>
        <strain evidence="2 3">F0041</strain>
    </source>
</reference>
<feature type="non-terminal residue" evidence="2">
    <location>
        <position position="1"/>
    </location>
</feature>
<dbReference type="EMBL" id="AWSV01000141">
    <property type="protein sequence ID" value="ERI83716.1"/>
    <property type="molecule type" value="Genomic_DNA"/>
</dbReference>
<dbReference type="Proteomes" id="UP000016496">
    <property type="component" value="Unassembled WGS sequence"/>
</dbReference>